<accession>A0A1B7LZ11</accession>
<dbReference type="Proteomes" id="UP000078292">
    <property type="component" value="Unassembled WGS sequence"/>
</dbReference>
<evidence type="ECO:0000313" key="2">
    <source>
        <dbReference type="Proteomes" id="UP000078292"/>
    </source>
</evidence>
<sequence>MVVLVFAVLLVAMMYVFLQPWLDTKGQQWVQCDVVDVLDMSQRNSVALWGGASTGSVIGGGVDTLQQIVLDPE</sequence>
<dbReference type="EMBL" id="LXEY01000019">
    <property type="protein sequence ID" value="OAV60577.1"/>
    <property type="molecule type" value="Genomic_DNA"/>
</dbReference>
<reference evidence="1 2" key="1">
    <citation type="submission" date="2016-04" db="EMBL/GenBank/DDBJ databases">
        <title>First whole genome shotgun sequence of the bacterium Enteractinococcus sp. strain UASWS1574.</title>
        <authorList>
            <person name="Crovadore J."/>
            <person name="Chablais R."/>
            <person name="Lefort F."/>
        </authorList>
    </citation>
    <scope>NUCLEOTIDE SEQUENCE [LARGE SCALE GENOMIC DNA]</scope>
    <source>
        <strain evidence="1 2">UASWS1574</strain>
    </source>
</reference>
<comment type="caution">
    <text evidence="1">The sequence shown here is derived from an EMBL/GenBank/DDBJ whole genome shotgun (WGS) entry which is preliminary data.</text>
</comment>
<dbReference type="STRING" id="1837282.A6F49_11535"/>
<name>A0A1B7LZ11_9MICC</name>
<dbReference type="AlphaFoldDB" id="A0A1B7LZ11"/>
<evidence type="ECO:0000313" key="1">
    <source>
        <dbReference type="EMBL" id="OAV60577.1"/>
    </source>
</evidence>
<organism evidence="1 2">
    <name type="scientific">Enteractinococcus helveticum</name>
    <dbReference type="NCBI Taxonomy" id="1837282"/>
    <lineage>
        <taxon>Bacteria</taxon>
        <taxon>Bacillati</taxon>
        <taxon>Actinomycetota</taxon>
        <taxon>Actinomycetes</taxon>
        <taxon>Micrococcales</taxon>
        <taxon>Micrococcaceae</taxon>
    </lineage>
</organism>
<protein>
    <submittedName>
        <fullName evidence="1">Uncharacterized protein</fullName>
    </submittedName>
</protein>
<proteinExistence type="predicted"/>
<keyword evidence="2" id="KW-1185">Reference proteome</keyword>
<gene>
    <name evidence="1" type="ORF">A6F49_11535</name>
</gene>